<dbReference type="InterPro" id="IPR036869">
    <property type="entry name" value="J_dom_sf"/>
</dbReference>
<keyword evidence="1" id="KW-0863">Zinc-finger</keyword>
<feature type="compositionally biased region" description="Low complexity" evidence="2">
    <location>
        <begin position="472"/>
        <end position="501"/>
    </location>
</feature>
<sequence length="619" mass="69486">MPPPPAFDYYAQLEVSRTATDEEITTSYRQLARKWHPDKNPENVEESTATFQKIQLAYETLRDPVHRRRYDTPRPTPGYPPAYNPPRANTNPFHHFDDDDEDDDWYNEYEDEDDDDEENLEDFLFRHFGGHFHFGGSSYGGGQPQTREEYIEARAERERRDREETFIAREVERERHEKAEKRKQAKETAMKAEEEARNNERTSRLHQEKQKQEARWQRLNATTKDEKLATCLHSEGCNKVPQKKKFKCVACRAKRGMLAFECPYCALFLCQLCVNDSAKKRLQEQEDLKREAHSAAQPEPEPESEPDQEDEEMAGPLNAQARKRNTGRGKKMNDADKLCFNCGEIGHYAKHCVYPARQRSHEPEQPDEAKAPADGQAKKGNDGCGKKTDKDDRPCLGCGQYGHLWKDCVHLARPNPLGPERQDENKPPAGGQAKKGNAARVKKMDKADKPCFNCGEIGHFAKHCVNSASQRPQGSNKPQGKQPQGKQPQGKQPQGKQPQGKLAGHQKHGGRPGGVHDGKPLNNPNRTDSTYIKTNGDATGKANGETPAKANGETPAKAKAEPRVKTSAKAQEKHGQDASEKLQEKPNGKGHGKPKGKPHRKPDGNASHNVGGAQTSSKV</sequence>
<evidence type="ECO:0000259" key="4">
    <source>
        <dbReference type="PROSITE" id="PS50158"/>
    </source>
</evidence>
<dbReference type="PANTHER" id="PTHR44029">
    <property type="entry name" value="DNAJ HOMOLOG SUBFAMILY C MEMBER 21"/>
    <property type="match status" value="1"/>
</dbReference>
<feature type="region of interest" description="Disordered" evidence="2">
    <location>
        <begin position="358"/>
        <end position="393"/>
    </location>
</feature>
<dbReference type="InterPro" id="IPR001623">
    <property type="entry name" value="DnaJ_domain"/>
</dbReference>
<feature type="region of interest" description="Disordered" evidence="2">
    <location>
        <begin position="62"/>
        <end position="114"/>
    </location>
</feature>
<dbReference type="SUPFAM" id="SSF57756">
    <property type="entry name" value="Retrovirus zinc finger-like domains"/>
    <property type="match status" value="2"/>
</dbReference>
<feature type="domain" description="J" evidence="3">
    <location>
        <begin position="8"/>
        <end position="74"/>
    </location>
</feature>
<protein>
    <submittedName>
        <fullName evidence="5">Uu.00g129130.m01.CDS01</fullName>
    </submittedName>
</protein>
<accession>A0AAI8YI15</accession>
<feature type="compositionally biased region" description="Basic residues" evidence="2">
    <location>
        <begin position="321"/>
        <end position="330"/>
    </location>
</feature>
<dbReference type="Proteomes" id="UP001295740">
    <property type="component" value="Unassembled WGS sequence"/>
</dbReference>
<dbReference type="SMART" id="SM00271">
    <property type="entry name" value="DnaJ"/>
    <property type="match status" value="1"/>
</dbReference>
<dbReference type="GO" id="GO:0003676">
    <property type="term" value="F:nucleic acid binding"/>
    <property type="evidence" value="ECO:0007669"/>
    <property type="project" value="InterPro"/>
</dbReference>
<dbReference type="PROSITE" id="PS50076">
    <property type="entry name" value="DNAJ_2"/>
    <property type="match status" value="1"/>
</dbReference>
<feature type="compositionally biased region" description="Polar residues" evidence="2">
    <location>
        <begin position="522"/>
        <end position="537"/>
    </location>
</feature>
<evidence type="ECO:0000256" key="2">
    <source>
        <dbReference type="SAM" id="MobiDB-lite"/>
    </source>
</evidence>
<feature type="region of interest" description="Disordered" evidence="2">
    <location>
        <begin position="284"/>
        <end position="331"/>
    </location>
</feature>
<keyword evidence="1" id="KW-0862">Zinc</keyword>
<dbReference type="AlphaFoldDB" id="A0AAI8YI15"/>
<dbReference type="Gene3D" id="1.10.287.110">
    <property type="entry name" value="DnaJ domain"/>
    <property type="match status" value="1"/>
</dbReference>
<feature type="region of interest" description="Disordered" evidence="2">
    <location>
        <begin position="411"/>
        <end position="445"/>
    </location>
</feature>
<evidence type="ECO:0000256" key="1">
    <source>
        <dbReference type="PROSITE-ProRule" id="PRU00047"/>
    </source>
</evidence>
<dbReference type="InterPro" id="IPR001878">
    <property type="entry name" value="Znf_CCHC"/>
</dbReference>
<feature type="compositionally biased region" description="Acidic residues" evidence="2">
    <location>
        <begin position="98"/>
        <end position="114"/>
    </location>
</feature>
<evidence type="ECO:0000313" key="5">
    <source>
        <dbReference type="EMBL" id="CAJ2505519.1"/>
    </source>
</evidence>
<keyword evidence="1" id="KW-0479">Metal-binding</keyword>
<feature type="domain" description="CCHC-type" evidence="4">
    <location>
        <begin position="339"/>
        <end position="352"/>
    </location>
</feature>
<feature type="compositionally biased region" description="Acidic residues" evidence="2">
    <location>
        <begin position="300"/>
        <end position="313"/>
    </location>
</feature>
<proteinExistence type="predicted"/>
<evidence type="ECO:0000259" key="3">
    <source>
        <dbReference type="PROSITE" id="PS50076"/>
    </source>
</evidence>
<dbReference type="InterPro" id="IPR051964">
    <property type="entry name" value="Chaperone_stress_response"/>
</dbReference>
<comment type="caution">
    <text evidence="5">The sequence shown here is derived from an EMBL/GenBank/DDBJ whole genome shotgun (WGS) entry which is preliminary data.</text>
</comment>
<dbReference type="Pfam" id="PF00226">
    <property type="entry name" value="DnaJ"/>
    <property type="match status" value="1"/>
</dbReference>
<reference evidence="5" key="1">
    <citation type="submission" date="2023-10" db="EMBL/GenBank/DDBJ databases">
        <authorList>
            <person name="Hackl T."/>
        </authorList>
    </citation>
    <scope>NUCLEOTIDE SEQUENCE</scope>
</reference>
<dbReference type="Gene3D" id="4.10.60.10">
    <property type="entry name" value="Zinc finger, CCHC-type"/>
    <property type="match status" value="2"/>
</dbReference>
<feature type="domain" description="CCHC-type" evidence="4">
    <location>
        <begin position="451"/>
        <end position="464"/>
    </location>
</feature>
<gene>
    <name evidence="5" type="ORF">KHLLAP_LOCUS5987</name>
</gene>
<feature type="compositionally biased region" description="Pro residues" evidence="2">
    <location>
        <begin position="74"/>
        <end position="84"/>
    </location>
</feature>
<name>A0AAI8YI15_9PEZI</name>
<dbReference type="GO" id="GO:0008270">
    <property type="term" value="F:zinc ion binding"/>
    <property type="evidence" value="ECO:0007669"/>
    <property type="project" value="UniProtKB-KW"/>
</dbReference>
<feature type="compositionally biased region" description="Basic residues" evidence="2">
    <location>
        <begin position="588"/>
        <end position="600"/>
    </location>
</feature>
<feature type="compositionally biased region" description="Polar residues" evidence="2">
    <location>
        <begin position="606"/>
        <end position="619"/>
    </location>
</feature>
<dbReference type="PANTHER" id="PTHR44029:SF1">
    <property type="entry name" value="DNAJ HOMOLOG SUBFAMILY C MEMBER 21"/>
    <property type="match status" value="1"/>
</dbReference>
<dbReference type="InterPro" id="IPR036875">
    <property type="entry name" value="Znf_CCHC_sf"/>
</dbReference>
<dbReference type="SUPFAM" id="SSF46565">
    <property type="entry name" value="Chaperone J-domain"/>
    <property type="match status" value="1"/>
</dbReference>
<feature type="region of interest" description="Disordered" evidence="2">
    <location>
        <begin position="465"/>
        <end position="619"/>
    </location>
</feature>
<organism evidence="5 6">
    <name type="scientific">Anthostomella pinea</name>
    <dbReference type="NCBI Taxonomy" id="933095"/>
    <lineage>
        <taxon>Eukaryota</taxon>
        <taxon>Fungi</taxon>
        <taxon>Dikarya</taxon>
        <taxon>Ascomycota</taxon>
        <taxon>Pezizomycotina</taxon>
        <taxon>Sordariomycetes</taxon>
        <taxon>Xylariomycetidae</taxon>
        <taxon>Xylariales</taxon>
        <taxon>Xylariaceae</taxon>
        <taxon>Anthostomella</taxon>
    </lineage>
</organism>
<dbReference type="SMART" id="SM00343">
    <property type="entry name" value="ZnF_C2HC"/>
    <property type="match status" value="3"/>
</dbReference>
<dbReference type="PROSITE" id="PS00636">
    <property type="entry name" value="DNAJ_1"/>
    <property type="match status" value="1"/>
</dbReference>
<dbReference type="GO" id="GO:0005737">
    <property type="term" value="C:cytoplasm"/>
    <property type="evidence" value="ECO:0007669"/>
    <property type="project" value="TreeGrafter"/>
</dbReference>
<dbReference type="PRINTS" id="PR00625">
    <property type="entry name" value="JDOMAIN"/>
</dbReference>
<keyword evidence="6" id="KW-1185">Reference proteome</keyword>
<feature type="region of interest" description="Disordered" evidence="2">
    <location>
        <begin position="173"/>
        <end position="214"/>
    </location>
</feature>
<dbReference type="InterPro" id="IPR018253">
    <property type="entry name" value="DnaJ_domain_CS"/>
</dbReference>
<feature type="compositionally biased region" description="Basic and acidic residues" evidence="2">
    <location>
        <begin position="556"/>
        <end position="587"/>
    </location>
</feature>
<feature type="compositionally biased region" description="Basic and acidic residues" evidence="2">
    <location>
        <begin position="359"/>
        <end position="393"/>
    </location>
</feature>
<dbReference type="PROSITE" id="PS50158">
    <property type="entry name" value="ZF_CCHC"/>
    <property type="match status" value="3"/>
</dbReference>
<dbReference type="EMBL" id="CAUWAG010000007">
    <property type="protein sequence ID" value="CAJ2505519.1"/>
    <property type="molecule type" value="Genomic_DNA"/>
</dbReference>
<dbReference type="CDD" id="cd06257">
    <property type="entry name" value="DnaJ"/>
    <property type="match status" value="1"/>
</dbReference>
<feature type="domain" description="CCHC-type" evidence="4">
    <location>
        <begin position="395"/>
        <end position="408"/>
    </location>
</feature>
<dbReference type="Pfam" id="PF00098">
    <property type="entry name" value="zf-CCHC"/>
    <property type="match status" value="2"/>
</dbReference>
<feature type="compositionally biased region" description="Basic and acidic residues" evidence="2">
    <location>
        <begin position="284"/>
        <end position="293"/>
    </location>
</feature>
<evidence type="ECO:0000313" key="6">
    <source>
        <dbReference type="Proteomes" id="UP001295740"/>
    </source>
</evidence>